<feature type="region of interest" description="Disordered" evidence="7">
    <location>
        <begin position="752"/>
        <end position="807"/>
    </location>
</feature>
<dbReference type="Pfam" id="PF01885">
    <property type="entry name" value="PTS_2-RNA"/>
    <property type="match status" value="1"/>
</dbReference>
<feature type="region of interest" description="Disordered" evidence="7">
    <location>
        <begin position="1238"/>
        <end position="1264"/>
    </location>
</feature>
<dbReference type="EMBL" id="CAJPIJ010000164">
    <property type="protein sequence ID" value="CAG2000251.1"/>
    <property type="molecule type" value="Genomic_DNA"/>
</dbReference>
<dbReference type="GO" id="GO:0000215">
    <property type="term" value="F:tRNA 2'-phosphotransferase activity"/>
    <property type="evidence" value="ECO:0007669"/>
    <property type="project" value="UniProtKB-EC"/>
</dbReference>
<evidence type="ECO:0000256" key="5">
    <source>
        <dbReference type="ARBA" id="ARBA00023027"/>
    </source>
</evidence>
<keyword evidence="5" id="KW-0520">NAD</keyword>
<feature type="region of interest" description="Disordered" evidence="7">
    <location>
        <begin position="1490"/>
        <end position="1511"/>
    </location>
</feature>
<dbReference type="EMBL" id="CAAKMV010000128">
    <property type="protein sequence ID" value="VIO57256.1"/>
    <property type="molecule type" value="Genomic_DNA"/>
</dbReference>
<sequence>MTVQGGFTSAAEQPCPDSQHQIQPALDSSSFRGPSATTTTTTTTEQSDASKSSTTAIAHADLHRQSHNPSKLPAFRFSDRSKSLGSVPLVNKGEPLSFSSNRYKRNKNQNLDSGIKNKDAQTIDYINYKPTASTIPTTSPTSAPTISSDSASAALPVQSSIEDSTFSPNPDPVSPAPGSLASETADPGSVLPPQNDAVSGPATTSNPDLVQAPVPVPAPAPAPTAPPLPATTDSDTSPPTTHLCDEKHAVAALTSAPTDTSTNTTSPALISRKSSTQPTELNAPVEATAPPPSQIHSRSTSLQPSSSSSVVHLSAGIKRPASFSDAHTPDAISPHHVPSTSRTRNRRSLVSRRSTAGASSTGPPLSLNSERLQAIEAIEAAKEGQFTFRSTVESSPIESPSGQRELILPKTLSRTNSDERRASASQRPPVSYRPPLSTNSSTDSSPSTAVRVPPIRSFRSSGSRKSINLDMNSRPRFLDSGDEDEDTNHDRTLRALEGRSDDEALRSAPVSSRRGAFDNEDTGDVFLKIAREETSQRQADEQPSDDNRSIVSRATRFTHRRPLSSVVPIHSPNSPPRVRRRLSDQRETSRSRSRGYEDDRATEVSRMSTYRTTPRDKAASAHPGEDLGRSRASTSTMRPSPVTPRSIVFQEPSSENSNYSRRRPSITDNNATGQSRSSAYKSIHHGHNKTYNSSPLVRSFDFQVPSNIDTGNGAEGTESTLSNTAPSTVWDELDDLKSRIHRLELTGKLPSTSGAAVSRLSDDRPPTATTTATTMSASPKRVENGHRQTADAVSTTSSHHQRESHNILQSALAKSKVLLDTDIYQALESAANDAISLASMMGTPGQPGPISSSASTIGSNVTVTDRQLRRKAESVCRSLTELCLALGEEATQTRMPRQSIEVPTPTQNEAPITPTINKTFSGFSQRRQSIGRPDKNVPKEAVTSPRTMSKFEERRLSILNGSSLPTSRASTSIPSTPIEPISSRRSSLLVSRARRAGTEEPDDGRTSSLLLRTRRAGTEEPDEGRRTSLFVRNRRNTVGEDSEDESRFRGPSRIRTDLNTIRVVPQEQTPQPAETSSAIPRRRYVSSTIGSSRLATPSANTATPPRRYVERSTQQDHGTSAADRFTEERAQRYTSLGQTTMVNRTGSMIRRPNRESIASGNPSTAAGSYSFMSFIFTSKLKPTFHHFPCTSYRSSAIAAKASLPTSQPHHKVFFSQRINNTMADNAAREDALLDVEDKVHDKHSKPRGGKGRGKSGGGGGHGREVQVSKALSRLLRHQAANAGIQLDDEGFARLDTVLAWNPLRSLKVTFDDVQTAVSTDGKQRFTLKPNPDTNPSLDTKSTSPADYLIRANQGHSIKLESANLLTPVTVEAGNVPNRVLHGSFFYFWSAIVETGGLKPMNRNHVHCSAGTPEEGILSGMRRDAELIIEIDMEESLKDGIKWWLSDNGVLLTEGDEQGILSTKYFKLVTGRNIDVGVLWQDGQWVSDLPRGTKISPPFGKRGGRGGRQGGS</sequence>
<feature type="compositionally biased region" description="Polar residues" evidence="7">
    <location>
        <begin position="45"/>
        <end position="56"/>
    </location>
</feature>
<feature type="compositionally biased region" description="Basic and acidic residues" evidence="7">
    <location>
        <begin position="581"/>
        <end position="603"/>
    </location>
</feature>
<comment type="function">
    <text evidence="1">Catalyzes the last step of tRNA splicing, the transfer of the splice junction 2'-phosphate from ligated tRNA to NAD to produce ADP-ribose 1''-2'' cyclic phosphate.</text>
</comment>
<reference evidence="9" key="1">
    <citation type="submission" date="2019-04" db="EMBL/GenBank/DDBJ databases">
        <authorList>
            <person name="Melise S."/>
            <person name="Noan J."/>
            <person name="Okalmin O."/>
        </authorList>
    </citation>
    <scope>NUCLEOTIDE SEQUENCE</scope>
    <source>
        <strain evidence="9">FN9</strain>
    </source>
</reference>
<feature type="compositionally biased region" description="Low complexity" evidence="7">
    <location>
        <begin position="296"/>
        <end position="314"/>
    </location>
</feature>
<feature type="compositionally biased region" description="Low complexity" evidence="7">
    <location>
        <begin position="130"/>
        <end position="154"/>
    </location>
</feature>
<dbReference type="PANTHER" id="PTHR12684">
    <property type="entry name" value="PUTATIVE PHOSPHOTRANSFERASE"/>
    <property type="match status" value="1"/>
</dbReference>
<evidence type="ECO:0000256" key="4">
    <source>
        <dbReference type="ARBA" id="ARBA00022679"/>
    </source>
</evidence>
<evidence type="ECO:0000313" key="8">
    <source>
        <dbReference type="EMBL" id="CAG2000251.1"/>
    </source>
</evidence>
<feature type="compositionally biased region" description="Polar residues" evidence="7">
    <location>
        <begin position="157"/>
        <end position="168"/>
    </location>
</feature>
<feature type="region of interest" description="Disordered" evidence="7">
    <location>
        <begin position="894"/>
        <end position="947"/>
    </location>
</feature>
<evidence type="ECO:0000256" key="6">
    <source>
        <dbReference type="ARBA" id="ARBA00047949"/>
    </source>
</evidence>
<feature type="compositionally biased region" description="Basic and acidic residues" evidence="7">
    <location>
        <begin position="488"/>
        <end position="505"/>
    </location>
</feature>
<organism evidence="9">
    <name type="scientific">Gibberella zeae</name>
    <name type="common">Wheat head blight fungus</name>
    <name type="synonym">Fusarium graminearum</name>
    <dbReference type="NCBI Taxonomy" id="5518"/>
    <lineage>
        <taxon>Eukaryota</taxon>
        <taxon>Fungi</taxon>
        <taxon>Dikarya</taxon>
        <taxon>Ascomycota</taxon>
        <taxon>Pezizomycotina</taxon>
        <taxon>Sordariomycetes</taxon>
        <taxon>Hypocreomycetidae</taxon>
        <taxon>Hypocreales</taxon>
        <taxon>Nectriaceae</taxon>
        <taxon>Fusarium</taxon>
    </lineage>
</organism>
<comment type="catalytic activity">
    <reaction evidence="6">
        <text>2'-phospho-[ligated tRNA] + NAD(+) = mature tRNA + ADP-alpha-D-ribose 1'',2''-cyclic phosphate + nicotinamide</text>
        <dbReference type="Rhea" id="RHEA:23324"/>
        <dbReference type="Rhea" id="RHEA-COMP:11106"/>
        <dbReference type="Rhea" id="RHEA-COMP:11107"/>
        <dbReference type="ChEBI" id="CHEBI:17154"/>
        <dbReference type="ChEBI" id="CHEBI:57540"/>
        <dbReference type="ChEBI" id="CHEBI:76596"/>
        <dbReference type="ChEBI" id="CHEBI:82883"/>
        <dbReference type="ChEBI" id="CHEBI:85027"/>
        <dbReference type="EC" id="2.7.1.160"/>
    </reaction>
</comment>
<dbReference type="Gene3D" id="1.10.10.970">
    <property type="entry name" value="RNA 2'-phosphotransferase, Tpt1/KptA family, N-terminal domain"/>
    <property type="match status" value="1"/>
</dbReference>
<feature type="compositionally biased region" description="Basic residues" evidence="7">
    <location>
        <begin position="1241"/>
        <end position="1253"/>
    </location>
</feature>
<dbReference type="SUPFAM" id="SSF56399">
    <property type="entry name" value="ADP-ribosylation"/>
    <property type="match status" value="1"/>
</dbReference>
<feature type="region of interest" description="Disordered" evidence="7">
    <location>
        <begin position="1"/>
        <end position="370"/>
    </location>
</feature>
<evidence type="ECO:0000256" key="1">
    <source>
        <dbReference type="ARBA" id="ARBA00003343"/>
    </source>
</evidence>
<dbReference type="EC" id="2.7.1.160" evidence="3"/>
<feature type="compositionally biased region" description="Low complexity" evidence="7">
    <location>
        <begin position="434"/>
        <end position="448"/>
    </location>
</feature>
<comment type="similarity">
    <text evidence="2">Belongs to the KptA/TPT1 family.</text>
</comment>
<feature type="compositionally biased region" description="Polar residues" evidence="7">
    <location>
        <begin position="458"/>
        <end position="471"/>
    </location>
</feature>
<evidence type="ECO:0000256" key="2">
    <source>
        <dbReference type="ARBA" id="ARBA00009836"/>
    </source>
</evidence>
<dbReference type="InterPro" id="IPR002745">
    <property type="entry name" value="Ptrans_KptA/Tpt1"/>
</dbReference>
<dbReference type="GO" id="GO:0006388">
    <property type="term" value="P:tRNA splicing, via endonucleolytic cleavage and ligation"/>
    <property type="evidence" value="ECO:0007669"/>
    <property type="project" value="TreeGrafter"/>
</dbReference>
<dbReference type="InterPro" id="IPR042081">
    <property type="entry name" value="RNA_2'-PTrans_C"/>
</dbReference>
<feature type="compositionally biased region" description="Polar residues" evidence="7">
    <location>
        <begin position="356"/>
        <end position="370"/>
    </location>
</feature>
<feature type="compositionally biased region" description="Basic and acidic residues" evidence="7">
    <location>
        <begin position="613"/>
        <end position="629"/>
    </location>
</feature>
<feature type="compositionally biased region" description="Polar residues" evidence="7">
    <location>
        <begin position="959"/>
        <end position="969"/>
    </location>
</feature>
<evidence type="ECO:0000256" key="7">
    <source>
        <dbReference type="SAM" id="MobiDB-lite"/>
    </source>
</evidence>
<gene>
    <name evidence="9" type="ORF">FUG_LOCUS245012</name>
    <name evidence="8" type="ORF">MDCFG202_LOCUS457159</name>
</gene>
<reference evidence="8" key="2">
    <citation type="submission" date="2021-03" db="EMBL/GenBank/DDBJ databases">
        <authorList>
            <person name="Alouane T."/>
            <person name="Langin T."/>
            <person name="Bonhomme L."/>
        </authorList>
    </citation>
    <scope>NUCLEOTIDE SEQUENCE</scope>
    <source>
        <strain evidence="8">MDC_Fg202</strain>
    </source>
</reference>
<feature type="compositionally biased region" description="Polar residues" evidence="7">
    <location>
        <begin position="387"/>
        <end position="402"/>
    </location>
</feature>
<feature type="region of interest" description="Disordered" evidence="7">
    <location>
        <begin position="556"/>
        <end position="679"/>
    </location>
</feature>
<proteinExistence type="inferred from homology"/>
<evidence type="ECO:0000313" key="9">
    <source>
        <dbReference type="EMBL" id="VIO57256.1"/>
    </source>
</evidence>
<protein>
    <recommendedName>
        <fullName evidence="3">2'-phosphotransferase</fullName>
        <ecNumber evidence="3">2.7.1.160</ecNumber>
    </recommendedName>
</protein>
<name>A0A4E9ECV8_GIBZA</name>
<feature type="compositionally biased region" description="Pro residues" evidence="7">
    <location>
        <begin position="214"/>
        <end position="229"/>
    </location>
</feature>
<accession>A0A4E9ECV8</accession>
<feature type="compositionally biased region" description="Low complexity" evidence="7">
    <location>
        <begin position="970"/>
        <end position="991"/>
    </location>
</feature>
<feature type="compositionally biased region" description="Polar residues" evidence="7">
    <location>
        <begin position="1085"/>
        <end position="1103"/>
    </location>
</feature>
<evidence type="ECO:0000256" key="3">
    <source>
        <dbReference type="ARBA" id="ARBA00012007"/>
    </source>
</evidence>
<feature type="region of interest" description="Disordered" evidence="7">
    <location>
        <begin position="959"/>
        <end position="1127"/>
    </location>
</feature>
<dbReference type="InterPro" id="IPR042080">
    <property type="entry name" value="RNA_2'-PTrans_N"/>
</dbReference>
<feature type="compositionally biased region" description="Polar residues" evidence="7">
    <location>
        <begin position="666"/>
        <end position="679"/>
    </location>
</feature>
<dbReference type="PANTHER" id="PTHR12684:SF2">
    <property type="entry name" value="TRNA 2'-PHOSPHOTRANSFERASE 1"/>
    <property type="match status" value="1"/>
</dbReference>
<dbReference type="Gene3D" id="3.20.170.30">
    <property type="match status" value="1"/>
</dbReference>
<feature type="compositionally biased region" description="Low complexity" evidence="7">
    <location>
        <begin position="254"/>
        <end position="268"/>
    </location>
</feature>
<feature type="compositionally biased region" description="Polar residues" evidence="7">
    <location>
        <begin position="1066"/>
        <end position="1078"/>
    </location>
</feature>
<feature type="region of interest" description="Disordered" evidence="7">
    <location>
        <begin position="387"/>
        <end position="519"/>
    </location>
</feature>
<feature type="compositionally biased region" description="Polar residues" evidence="7">
    <location>
        <begin position="1"/>
        <end position="36"/>
    </location>
</feature>
<feature type="compositionally biased region" description="Low complexity" evidence="7">
    <location>
        <begin position="230"/>
        <end position="241"/>
    </location>
</feature>
<dbReference type="Proteomes" id="UP000746612">
    <property type="component" value="Unassembled WGS sequence"/>
</dbReference>
<feature type="compositionally biased region" description="Polar residues" evidence="7">
    <location>
        <begin position="904"/>
        <end position="928"/>
    </location>
</feature>
<keyword evidence="4" id="KW-0808">Transferase</keyword>
<feature type="compositionally biased region" description="Basic and acidic residues" evidence="7">
    <location>
        <begin position="780"/>
        <end position="789"/>
    </location>
</feature>